<name>A0A9D9I3X8_9BACT</name>
<reference evidence="5" key="1">
    <citation type="submission" date="2020-10" db="EMBL/GenBank/DDBJ databases">
        <authorList>
            <person name="Gilroy R."/>
        </authorList>
    </citation>
    <scope>NUCLEOTIDE SEQUENCE</scope>
    <source>
        <strain evidence="5">10037</strain>
    </source>
</reference>
<keyword evidence="2 3" id="KW-0378">Hydrolase</keyword>
<evidence type="ECO:0000313" key="5">
    <source>
        <dbReference type="EMBL" id="MBO8465177.1"/>
    </source>
</evidence>
<dbReference type="InterPro" id="IPR020476">
    <property type="entry name" value="Nudix_hydrolase"/>
</dbReference>
<dbReference type="CDD" id="cd03673">
    <property type="entry name" value="NUDIX_Ap6A_hydrolase"/>
    <property type="match status" value="1"/>
</dbReference>
<evidence type="ECO:0000256" key="1">
    <source>
        <dbReference type="ARBA" id="ARBA00001946"/>
    </source>
</evidence>
<organism evidence="5 6">
    <name type="scientific">Candidatus Merdivivens pullistercoris</name>
    <dbReference type="NCBI Taxonomy" id="2840873"/>
    <lineage>
        <taxon>Bacteria</taxon>
        <taxon>Pseudomonadati</taxon>
        <taxon>Bacteroidota</taxon>
        <taxon>Bacteroidia</taxon>
        <taxon>Bacteroidales</taxon>
        <taxon>Muribaculaceae</taxon>
        <taxon>Muribaculaceae incertae sedis</taxon>
        <taxon>Candidatus Merdivivens</taxon>
    </lineage>
</organism>
<proteinExistence type="inferred from homology"/>
<reference evidence="5" key="2">
    <citation type="journal article" date="2021" name="PeerJ">
        <title>Extensive microbial diversity within the chicken gut microbiome revealed by metagenomics and culture.</title>
        <authorList>
            <person name="Gilroy R."/>
            <person name="Ravi A."/>
            <person name="Getino M."/>
            <person name="Pursley I."/>
            <person name="Horton D.L."/>
            <person name="Alikhan N.F."/>
            <person name="Baker D."/>
            <person name="Gharbi K."/>
            <person name="Hall N."/>
            <person name="Watson M."/>
            <person name="Adriaenssens E.M."/>
            <person name="Foster-Nyarko E."/>
            <person name="Jarju S."/>
            <person name="Secka A."/>
            <person name="Antonio M."/>
            <person name="Oren A."/>
            <person name="Chaudhuri R.R."/>
            <person name="La Ragione R."/>
            <person name="Hildebrand F."/>
            <person name="Pallen M.J."/>
        </authorList>
    </citation>
    <scope>NUCLEOTIDE SEQUENCE</scope>
    <source>
        <strain evidence="5">10037</strain>
    </source>
</reference>
<dbReference type="PANTHER" id="PTHR43046:SF14">
    <property type="entry name" value="MUTT_NUDIX FAMILY PROTEIN"/>
    <property type="match status" value="1"/>
</dbReference>
<dbReference type="PRINTS" id="PR00502">
    <property type="entry name" value="NUDIXFAMILY"/>
</dbReference>
<protein>
    <submittedName>
        <fullName evidence="5">NUDIX domain-containing protein</fullName>
    </submittedName>
</protein>
<evidence type="ECO:0000313" key="6">
    <source>
        <dbReference type="Proteomes" id="UP000823597"/>
    </source>
</evidence>
<evidence type="ECO:0000256" key="2">
    <source>
        <dbReference type="ARBA" id="ARBA00022801"/>
    </source>
</evidence>
<evidence type="ECO:0000256" key="3">
    <source>
        <dbReference type="RuleBase" id="RU003476"/>
    </source>
</evidence>
<dbReference type="InterPro" id="IPR000086">
    <property type="entry name" value="NUDIX_hydrolase_dom"/>
</dbReference>
<comment type="caution">
    <text evidence="5">The sequence shown here is derived from an EMBL/GenBank/DDBJ whole genome shotgun (WGS) entry which is preliminary data.</text>
</comment>
<dbReference type="GO" id="GO:0016787">
    <property type="term" value="F:hydrolase activity"/>
    <property type="evidence" value="ECO:0007669"/>
    <property type="project" value="UniProtKB-KW"/>
</dbReference>
<dbReference type="Pfam" id="PF00293">
    <property type="entry name" value="NUDIX"/>
    <property type="match status" value="1"/>
</dbReference>
<dbReference type="InterPro" id="IPR015797">
    <property type="entry name" value="NUDIX_hydrolase-like_dom_sf"/>
</dbReference>
<feature type="domain" description="Nudix hydrolase" evidence="4">
    <location>
        <begin position="74"/>
        <end position="204"/>
    </location>
</feature>
<dbReference type="EMBL" id="JADIME010000043">
    <property type="protein sequence ID" value="MBO8465177.1"/>
    <property type="molecule type" value="Genomic_DNA"/>
</dbReference>
<dbReference type="InterPro" id="IPR020084">
    <property type="entry name" value="NUDIX_hydrolase_CS"/>
</dbReference>
<comment type="cofactor">
    <cofactor evidence="1">
        <name>Mg(2+)</name>
        <dbReference type="ChEBI" id="CHEBI:18420"/>
    </cofactor>
</comment>
<gene>
    <name evidence="5" type="ORF">IAB93_04165</name>
</gene>
<dbReference type="PROSITE" id="PS00893">
    <property type="entry name" value="NUDIX_BOX"/>
    <property type="match status" value="1"/>
</dbReference>
<evidence type="ECO:0000259" key="4">
    <source>
        <dbReference type="PROSITE" id="PS51462"/>
    </source>
</evidence>
<dbReference type="Proteomes" id="UP000823597">
    <property type="component" value="Unassembled WGS sequence"/>
</dbReference>
<dbReference type="AlphaFoldDB" id="A0A9D9I3X8"/>
<sequence length="208" mass="24030">MYRIYFENRQIDICDENGRYIEDANAVVLHLNGDKDTELHTLITMFETSDSLRKLYVPSSNPGRLFKKMCKCFSEIDAGGGLVKNKRGDFLMIFRNGKWDLPKGKREKGEKKATAALREVREETGLKDIEAGELICVTHHCYRWKGQGELILKHTYWYSMEYTVPVELIPQTEEDITKAAWIAPSSLPQFLDNTYPSIVEVFKEARII</sequence>
<dbReference type="SUPFAM" id="SSF55811">
    <property type="entry name" value="Nudix"/>
    <property type="match status" value="1"/>
</dbReference>
<dbReference type="Gene3D" id="3.90.79.10">
    <property type="entry name" value="Nucleoside Triphosphate Pyrophosphohydrolase"/>
    <property type="match status" value="1"/>
</dbReference>
<dbReference type="PROSITE" id="PS51462">
    <property type="entry name" value="NUDIX"/>
    <property type="match status" value="1"/>
</dbReference>
<dbReference type="PANTHER" id="PTHR43046">
    <property type="entry name" value="GDP-MANNOSE MANNOSYL HYDROLASE"/>
    <property type="match status" value="1"/>
</dbReference>
<accession>A0A9D9I3X8</accession>
<comment type="similarity">
    <text evidence="3">Belongs to the Nudix hydrolase family.</text>
</comment>